<dbReference type="EMBL" id="ML179075">
    <property type="protein sequence ID" value="THV02616.1"/>
    <property type="molecule type" value="Genomic_DNA"/>
</dbReference>
<name>A0A4V4HHG5_DENBC</name>
<dbReference type="AlphaFoldDB" id="A0A4V4HHG5"/>
<evidence type="ECO:0000313" key="2">
    <source>
        <dbReference type="Proteomes" id="UP000297245"/>
    </source>
</evidence>
<accession>A0A4V4HHG5</accession>
<evidence type="ECO:0000313" key="1">
    <source>
        <dbReference type="EMBL" id="THV02616.1"/>
    </source>
</evidence>
<proteinExistence type="predicted"/>
<sequence length="133" mass="15275">MIDGLNKIEGLASGPHLRVLDPELRVIWKEMGWKLSVHASKFVSTLHDFYIAQHHSSEMMDEILKSDSIANQQETLRRLMDEAKKRTADKWALEHVNIANLQSIVAVFDMDANEYVNVWEANSALAFKPEGWR</sequence>
<reference evidence="1 2" key="1">
    <citation type="journal article" date="2019" name="Nat. Ecol. Evol.">
        <title>Megaphylogeny resolves global patterns of mushroom evolution.</title>
        <authorList>
            <person name="Varga T."/>
            <person name="Krizsan K."/>
            <person name="Foldi C."/>
            <person name="Dima B."/>
            <person name="Sanchez-Garcia M."/>
            <person name="Sanchez-Ramirez S."/>
            <person name="Szollosi G.J."/>
            <person name="Szarkandi J.G."/>
            <person name="Papp V."/>
            <person name="Albert L."/>
            <person name="Andreopoulos W."/>
            <person name="Angelini C."/>
            <person name="Antonin V."/>
            <person name="Barry K.W."/>
            <person name="Bougher N.L."/>
            <person name="Buchanan P."/>
            <person name="Buyck B."/>
            <person name="Bense V."/>
            <person name="Catcheside P."/>
            <person name="Chovatia M."/>
            <person name="Cooper J."/>
            <person name="Damon W."/>
            <person name="Desjardin D."/>
            <person name="Finy P."/>
            <person name="Geml J."/>
            <person name="Haridas S."/>
            <person name="Hughes K."/>
            <person name="Justo A."/>
            <person name="Karasinski D."/>
            <person name="Kautmanova I."/>
            <person name="Kiss B."/>
            <person name="Kocsube S."/>
            <person name="Kotiranta H."/>
            <person name="LaButti K.M."/>
            <person name="Lechner B.E."/>
            <person name="Liimatainen K."/>
            <person name="Lipzen A."/>
            <person name="Lukacs Z."/>
            <person name="Mihaltcheva S."/>
            <person name="Morgado L.N."/>
            <person name="Niskanen T."/>
            <person name="Noordeloos M.E."/>
            <person name="Ohm R.A."/>
            <person name="Ortiz-Santana B."/>
            <person name="Ovrebo C."/>
            <person name="Racz N."/>
            <person name="Riley R."/>
            <person name="Savchenko A."/>
            <person name="Shiryaev A."/>
            <person name="Soop K."/>
            <person name="Spirin V."/>
            <person name="Szebenyi C."/>
            <person name="Tomsovsky M."/>
            <person name="Tulloss R.E."/>
            <person name="Uehling J."/>
            <person name="Grigoriev I.V."/>
            <person name="Vagvolgyi C."/>
            <person name="Papp T."/>
            <person name="Martin F.M."/>
            <person name="Miettinen O."/>
            <person name="Hibbett D.S."/>
            <person name="Nagy L.G."/>
        </authorList>
    </citation>
    <scope>NUCLEOTIDE SEQUENCE [LARGE SCALE GENOMIC DNA]</scope>
    <source>
        <strain evidence="1 2">CBS 962.96</strain>
    </source>
</reference>
<protein>
    <recommendedName>
        <fullName evidence="3">EF-hand domain-containing protein</fullName>
    </recommendedName>
</protein>
<evidence type="ECO:0008006" key="3">
    <source>
        <dbReference type="Google" id="ProtNLM"/>
    </source>
</evidence>
<keyword evidence="2" id="KW-1185">Reference proteome</keyword>
<dbReference type="OrthoDB" id="2122982at2759"/>
<dbReference type="Proteomes" id="UP000297245">
    <property type="component" value="Unassembled WGS sequence"/>
</dbReference>
<gene>
    <name evidence="1" type="ORF">K435DRAFT_652878</name>
</gene>
<organism evidence="1 2">
    <name type="scientific">Dendrothele bispora (strain CBS 962.96)</name>
    <dbReference type="NCBI Taxonomy" id="1314807"/>
    <lineage>
        <taxon>Eukaryota</taxon>
        <taxon>Fungi</taxon>
        <taxon>Dikarya</taxon>
        <taxon>Basidiomycota</taxon>
        <taxon>Agaricomycotina</taxon>
        <taxon>Agaricomycetes</taxon>
        <taxon>Agaricomycetidae</taxon>
        <taxon>Agaricales</taxon>
        <taxon>Agaricales incertae sedis</taxon>
        <taxon>Dendrothele</taxon>
    </lineage>
</organism>